<comment type="caution">
    <text evidence="1">The sequence shown here is derived from an EMBL/GenBank/DDBJ whole genome shotgun (WGS) entry which is preliminary data.</text>
</comment>
<gene>
    <name evidence="1" type="ORF">BJ981_001876</name>
</gene>
<dbReference type="AlphaFoldDB" id="A0A7W8Z2I9"/>
<keyword evidence="2" id="KW-1185">Reference proteome</keyword>
<dbReference type="InterPro" id="IPR015207">
    <property type="entry name" value="DUF1931"/>
</dbReference>
<evidence type="ECO:0000313" key="2">
    <source>
        <dbReference type="Proteomes" id="UP000588112"/>
    </source>
</evidence>
<dbReference type="Pfam" id="PF09123">
    <property type="entry name" value="DUF1931"/>
    <property type="match status" value="1"/>
</dbReference>
<dbReference type="SUPFAM" id="SSF47113">
    <property type="entry name" value="Histone-fold"/>
    <property type="match status" value="1"/>
</dbReference>
<dbReference type="Gene3D" id="1.10.20.10">
    <property type="entry name" value="Histone, subunit A"/>
    <property type="match status" value="1"/>
</dbReference>
<organism evidence="1 2">
    <name type="scientific">Sphaerisporangium krabiense</name>
    <dbReference type="NCBI Taxonomy" id="763782"/>
    <lineage>
        <taxon>Bacteria</taxon>
        <taxon>Bacillati</taxon>
        <taxon>Actinomycetota</taxon>
        <taxon>Actinomycetes</taxon>
        <taxon>Streptosporangiales</taxon>
        <taxon>Streptosporangiaceae</taxon>
        <taxon>Sphaerisporangium</taxon>
    </lineage>
</organism>
<sequence>MVLTAVPRFERFFRAAAGLDVDKADLRRYTDFVNGKLYDLLVIAEAHAKANGRDVVEPWDLPVTKGLQESIHRFRELDHDIALTPVLERLAAFPPLDGSLGTELVERLPEVVGGLSLALARTFKILDPGRKNPTTEEWDRVISVFELLL</sequence>
<accession>A0A7W8Z2I9</accession>
<dbReference type="Proteomes" id="UP000588112">
    <property type="component" value="Unassembled WGS sequence"/>
</dbReference>
<dbReference type="EMBL" id="JACHBR010000001">
    <property type="protein sequence ID" value="MBB5626177.1"/>
    <property type="molecule type" value="Genomic_DNA"/>
</dbReference>
<evidence type="ECO:0008006" key="3">
    <source>
        <dbReference type="Google" id="ProtNLM"/>
    </source>
</evidence>
<dbReference type="CDD" id="cd22922">
    <property type="entry name" value="HFD_Aq328-like_rpt1"/>
    <property type="match status" value="1"/>
</dbReference>
<protein>
    <recommendedName>
        <fullName evidence="3">DUF1931 domain-containing protein</fullName>
    </recommendedName>
</protein>
<dbReference type="InterPro" id="IPR009072">
    <property type="entry name" value="Histone-fold"/>
</dbReference>
<evidence type="ECO:0000313" key="1">
    <source>
        <dbReference type="EMBL" id="MBB5626177.1"/>
    </source>
</evidence>
<dbReference type="RefSeq" id="WP_184609976.1">
    <property type="nucleotide sequence ID" value="NZ_BOOS01000063.1"/>
</dbReference>
<dbReference type="CDD" id="cd22923">
    <property type="entry name" value="HFD_Aq328-like_rpt2"/>
    <property type="match status" value="1"/>
</dbReference>
<dbReference type="GO" id="GO:0046982">
    <property type="term" value="F:protein heterodimerization activity"/>
    <property type="evidence" value="ECO:0007669"/>
    <property type="project" value="InterPro"/>
</dbReference>
<reference evidence="1 2" key="1">
    <citation type="submission" date="2020-08" db="EMBL/GenBank/DDBJ databases">
        <title>Sequencing the genomes of 1000 actinobacteria strains.</title>
        <authorList>
            <person name="Klenk H.-P."/>
        </authorList>
    </citation>
    <scope>NUCLEOTIDE SEQUENCE [LARGE SCALE GENOMIC DNA]</scope>
    <source>
        <strain evidence="1 2">DSM 45790</strain>
    </source>
</reference>
<proteinExistence type="predicted"/>
<name>A0A7W8Z2I9_9ACTN</name>